<evidence type="ECO:0000256" key="5">
    <source>
        <dbReference type="ARBA" id="ARBA00038253"/>
    </source>
</evidence>
<evidence type="ECO:0000256" key="2">
    <source>
        <dbReference type="ARBA" id="ARBA00022490"/>
    </source>
</evidence>
<dbReference type="PANTHER" id="PTHR46630">
    <property type="entry name" value="TETRATRICOPEPTIDE REPEAT PROTEIN 29"/>
    <property type="match status" value="1"/>
</dbReference>
<dbReference type="Pfam" id="PF13424">
    <property type="entry name" value="TPR_12"/>
    <property type="match status" value="1"/>
</dbReference>
<proteinExistence type="inferred from homology"/>
<dbReference type="InterPro" id="IPR051476">
    <property type="entry name" value="Bac_ResReg_Asp_Phosphatase"/>
</dbReference>
<dbReference type="InterPro" id="IPR011990">
    <property type="entry name" value="TPR-like_helical_dom_sf"/>
</dbReference>
<comment type="subcellular location">
    <subcellularLocation>
        <location evidence="1">Cytoplasm</location>
    </subcellularLocation>
</comment>
<dbReference type="EMBL" id="CP099837">
    <property type="protein sequence ID" value="USY18017.1"/>
    <property type="molecule type" value="Genomic_DNA"/>
</dbReference>
<dbReference type="SUPFAM" id="SSF48452">
    <property type="entry name" value="TPR-like"/>
    <property type="match status" value="1"/>
</dbReference>
<keyword evidence="3" id="KW-0677">Repeat</keyword>
<keyword evidence="4" id="KW-0802">TPR repeat</keyword>
<comment type="similarity">
    <text evidence="5">Belongs to the Rap family.</text>
</comment>
<dbReference type="Proteomes" id="UP001055940">
    <property type="component" value="Chromosome"/>
</dbReference>
<name>A0ABY5D107_9ACTN</name>
<organism evidence="6 7">
    <name type="scientific">Nocardiopsis exhalans</name>
    <dbReference type="NCBI Taxonomy" id="163604"/>
    <lineage>
        <taxon>Bacteria</taxon>
        <taxon>Bacillati</taxon>
        <taxon>Actinomycetota</taxon>
        <taxon>Actinomycetes</taxon>
        <taxon>Streptosporangiales</taxon>
        <taxon>Nocardiopsidaceae</taxon>
        <taxon>Nocardiopsis</taxon>
    </lineage>
</organism>
<keyword evidence="7" id="KW-1185">Reference proteome</keyword>
<evidence type="ECO:0000313" key="7">
    <source>
        <dbReference type="Proteomes" id="UP001055940"/>
    </source>
</evidence>
<dbReference type="PANTHER" id="PTHR46630:SF1">
    <property type="entry name" value="TETRATRICOPEPTIDE REPEAT PROTEIN 29"/>
    <property type="match status" value="1"/>
</dbReference>
<gene>
    <name evidence="6" type="ORF">NE857_22135</name>
</gene>
<reference evidence="6" key="1">
    <citation type="submission" date="2022-06" db="EMBL/GenBank/DDBJ databases">
        <authorList>
            <person name="Ping M."/>
        </authorList>
    </citation>
    <scope>NUCLEOTIDE SEQUENCE</scope>
    <source>
        <strain evidence="6">JCM11759T</strain>
    </source>
</reference>
<evidence type="ECO:0000256" key="4">
    <source>
        <dbReference type="ARBA" id="ARBA00022803"/>
    </source>
</evidence>
<evidence type="ECO:0000313" key="6">
    <source>
        <dbReference type="EMBL" id="USY18017.1"/>
    </source>
</evidence>
<dbReference type="RefSeq" id="WP_254417496.1">
    <property type="nucleotide sequence ID" value="NZ_BAAAJB010000077.1"/>
</dbReference>
<evidence type="ECO:0000256" key="1">
    <source>
        <dbReference type="ARBA" id="ARBA00004496"/>
    </source>
</evidence>
<keyword evidence="2" id="KW-0963">Cytoplasm</keyword>
<evidence type="ECO:0000256" key="3">
    <source>
        <dbReference type="ARBA" id="ARBA00022737"/>
    </source>
</evidence>
<sequence>MSSCTPWVVSREAATAAAENFVADHLALARAADRHLDPHRQLLCPEGLDAALFPNYDEALSWSARNSGVLAAAARTAHELDLHEQTWQLCDALGTTARLLLDMQLWCITGELGVSSAARCGSAPHALMLTRLGSCHRRIGDLDQAEKSLLRAEALWKQTQDRVGLAWARAQLGQLFLGRGDATLASAQLGRALDGFADVGLDRGVWMVHRRLGEVALMVGDRTKARSYLEGAVSWFDDQGDHYQVVRTSMSLARAHAETGHRDQAFGVLTHAEETARTQGLIAHAEQVQALAAALTAGGIGALRQPSVFEQVGRS</sequence>
<protein>
    <submittedName>
        <fullName evidence="6">Tetratricopeptide repeat protein</fullName>
    </submittedName>
</protein>
<dbReference type="Gene3D" id="1.25.40.10">
    <property type="entry name" value="Tetratricopeptide repeat domain"/>
    <property type="match status" value="1"/>
</dbReference>
<accession>A0ABY5D107</accession>